<gene>
    <name evidence="1" type="ORF">OZSIB_2067</name>
</gene>
<accession>A0A367ZST7</accession>
<dbReference type="Pfam" id="PF06545">
    <property type="entry name" value="AllG"/>
    <property type="match status" value="1"/>
</dbReference>
<evidence type="ECO:0000313" key="1">
    <source>
        <dbReference type="EMBL" id="RCK81198.1"/>
    </source>
</evidence>
<dbReference type="AlphaFoldDB" id="A0A367ZST7"/>
<reference evidence="1 2" key="1">
    <citation type="submission" date="2018-05" db="EMBL/GenBank/DDBJ databases">
        <title>A metagenomic window into the 2 km-deep terrestrial subsurface aquifer revealed taxonomically and functionally diverse microbial community comprising novel uncultured bacterial lineages.</title>
        <authorList>
            <person name="Kadnikov V.V."/>
            <person name="Mardanov A.V."/>
            <person name="Beletsky A.V."/>
            <person name="Banks D."/>
            <person name="Pimenov N.V."/>
            <person name="Frank Y.A."/>
            <person name="Karnachuk O.V."/>
            <person name="Ravin N.V."/>
        </authorList>
    </citation>
    <scope>NUCLEOTIDE SEQUENCE [LARGE SCALE GENOMIC DNA]</scope>
    <source>
        <strain evidence="1">BY5</strain>
    </source>
</reference>
<protein>
    <recommendedName>
        <fullName evidence="3">DUF1116 domain-containing protein</fullName>
    </recommendedName>
</protein>
<evidence type="ECO:0008006" key="3">
    <source>
        <dbReference type="Google" id="ProtNLM"/>
    </source>
</evidence>
<dbReference type="Proteomes" id="UP000252355">
    <property type="component" value="Unassembled WGS sequence"/>
</dbReference>
<dbReference type="Gene3D" id="3.90.1710.10">
    <property type="entry name" value="Enterococcus faecalis V583 domain"/>
    <property type="match status" value="1"/>
</dbReference>
<dbReference type="Gene3D" id="1.10.10.660">
    <property type="entry name" value="conserved protein of unknown function from Enterococcus faecalis V583"/>
    <property type="match status" value="1"/>
</dbReference>
<proteinExistence type="predicted"/>
<dbReference type="EMBL" id="QOQW01000002">
    <property type="protein sequence ID" value="RCK81198.1"/>
    <property type="molecule type" value="Genomic_DNA"/>
</dbReference>
<dbReference type="InterPro" id="IPR024033">
    <property type="entry name" value="OXTCase_su_AllG_h-dom"/>
</dbReference>
<organism evidence="1 2">
    <name type="scientific">Candidatus Ozemobacter sibiricus</name>
    <dbReference type="NCBI Taxonomy" id="2268124"/>
    <lineage>
        <taxon>Bacteria</taxon>
        <taxon>Candidatus Ozemobacteria</taxon>
        <taxon>Candidatus Ozemobacterales</taxon>
        <taxon>Candidatus Ozemobacteraceae</taxon>
        <taxon>Candidatus Ozemobacter</taxon>
    </lineage>
</organism>
<dbReference type="Gene3D" id="3.90.1700.10">
    <property type="entry name" value="v583 domain like"/>
    <property type="match status" value="1"/>
</dbReference>
<comment type="caution">
    <text evidence="1">The sequence shown here is derived from an EMBL/GenBank/DDBJ whole genome shotgun (WGS) entry which is preliminary data.</text>
</comment>
<sequence length="417" mass="45039">MKPLDIAAINREAVQAIQKVQPELVGIGIAGEVVPRLRRNLVLHAGPPITWDRMCGPLRGAVMGALVYEGLARSIPEAERLAASGEIAFEPWHEHDGVGPMAGVATASMPVWIVEDRASGRRTFCTLNEGLGKVLRYGAYSEEVLTRLRWMRDVLGPVLQEALTRRPPINLKALIAQALQMGDEVHNRHRAATSLLFRELAPAILRTRAPTDDQVKVLEFLHANDHTFLNLSMPAAKLMLQAAEWREGCTLVTTMARNGTDFGIRVAGLPHRWFTGPAGQVKGLLFPGFIEADCNPDIGDSAITETVGLGGFSMAAAPAIVKFVGGTVADAMRYTQTMYEITVGESEAFQIPSLDFRGAPLGIDLLKVCETGILPQINTGIAHREAGVGQVGAGLVNPPRQCFEAALAAFVEIYCPE</sequence>
<dbReference type="InterPro" id="IPR009499">
    <property type="entry name" value="AllG-like"/>
</dbReference>
<evidence type="ECO:0000313" key="2">
    <source>
        <dbReference type="Proteomes" id="UP000252355"/>
    </source>
</evidence>
<name>A0A367ZST7_9BACT</name>